<evidence type="ECO:0000256" key="2">
    <source>
        <dbReference type="ARBA" id="ARBA00022737"/>
    </source>
</evidence>
<feature type="domain" description="LapB rubredoxin metal binding" evidence="7">
    <location>
        <begin position="357"/>
        <end position="381"/>
    </location>
</feature>
<dbReference type="Pfam" id="PF18073">
    <property type="entry name" value="Zn_ribbon_LapB"/>
    <property type="match status" value="1"/>
</dbReference>
<comment type="function">
    <text evidence="4">Modulates cellular lipopolysaccharide (LPS) levels by regulating LpxC, which is involved in lipid A biosynthesis. May act by modulating the proteolytic activity of FtsH towards LpxC. May also coordinate assembly of proteins involved in LPS synthesis at the plasma membrane.</text>
</comment>
<dbReference type="InterPro" id="IPR011990">
    <property type="entry name" value="TPR-like_helical_dom_sf"/>
</dbReference>
<dbReference type="HAMAP" id="MF_00994">
    <property type="entry name" value="LPS_assembly_LapB"/>
    <property type="match status" value="1"/>
</dbReference>
<evidence type="ECO:0000259" key="7">
    <source>
        <dbReference type="Pfam" id="PF18073"/>
    </source>
</evidence>
<gene>
    <name evidence="4 8" type="primary">lapB</name>
    <name evidence="8" type="ORF">LPC04_15355</name>
</gene>
<dbReference type="GO" id="GO:0009898">
    <property type="term" value="C:cytoplasmic side of plasma membrane"/>
    <property type="evidence" value="ECO:0007669"/>
    <property type="project" value="UniProtKB-UniRule"/>
</dbReference>
<comment type="subcellular location">
    <subcellularLocation>
        <location evidence="4">Cell inner membrane</location>
        <topology evidence="4">Single-pass membrane protein</topology>
        <orientation evidence="4">Cytoplasmic side</orientation>
    </subcellularLocation>
</comment>
<keyword evidence="4" id="KW-1003">Cell membrane</keyword>
<dbReference type="RefSeq" id="WP_275683121.1">
    <property type="nucleotide sequence ID" value="NZ_JAJLJH010000003.1"/>
</dbReference>
<evidence type="ECO:0000256" key="3">
    <source>
        <dbReference type="ARBA" id="ARBA00022803"/>
    </source>
</evidence>
<comment type="caution">
    <text evidence="8">The sequence shown here is derived from an EMBL/GenBank/DDBJ whole genome shotgun (WGS) entry which is preliminary data.</text>
</comment>
<keyword evidence="4 6" id="KW-0812">Transmembrane</keyword>
<evidence type="ECO:0000256" key="6">
    <source>
        <dbReference type="SAM" id="Phobius"/>
    </source>
</evidence>
<organism evidence="8 9">
    <name type="scientific">Scleromatobacter humisilvae</name>
    <dbReference type="NCBI Taxonomy" id="2897159"/>
    <lineage>
        <taxon>Bacteria</taxon>
        <taxon>Pseudomonadati</taxon>
        <taxon>Pseudomonadota</taxon>
        <taxon>Betaproteobacteria</taxon>
        <taxon>Burkholderiales</taxon>
        <taxon>Sphaerotilaceae</taxon>
        <taxon>Scleromatobacter</taxon>
    </lineage>
</organism>
<feature type="binding site" evidence="4">
    <location>
        <position position="362"/>
    </location>
    <ligand>
        <name>Fe cation</name>
        <dbReference type="ChEBI" id="CHEBI:24875"/>
    </ligand>
</feature>
<dbReference type="Pfam" id="PF13176">
    <property type="entry name" value="TPR_7"/>
    <property type="match status" value="1"/>
</dbReference>
<evidence type="ECO:0000313" key="9">
    <source>
        <dbReference type="Proteomes" id="UP001139353"/>
    </source>
</evidence>
<evidence type="ECO:0000256" key="4">
    <source>
        <dbReference type="HAMAP-Rule" id="MF_00994"/>
    </source>
</evidence>
<keyword evidence="4" id="KW-0408">Iron</keyword>
<dbReference type="SMART" id="SM00028">
    <property type="entry name" value="TPR"/>
    <property type="match status" value="4"/>
</dbReference>
<dbReference type="GO" id="GO:0008653">
    <property type="term" value="P:lipopolysaccharide metabolic process"/>
    <property type="evidence" value="ECO:0007669"/>
    <property type="project" value="InterPro"/>
</dbReference>
<keyword evidence="3 4" id="KW-0802">TPR repeat</keyword>
<accession>A0A9X1YLQ9</accession>
<dbReference type="PROSITE" id="PS50005">
    <property type="entry name" value="TPR"/>
    <property type="match status" value="1"/>
</dbReference>
<dbReference type="GO" id="GO:0046890">
    <property type="term" value="P:regulation of lipid biosynthetic process"/>
    <property type="evidence" value="ECO:0007669"/>
    <property type="project" value="UniProtKB-UniRule"/>
</dbReference>
<keyword evidence="9" id="KW-1185">Reference proteome</keyword>
<keyword evidence="1 4" id="KW-0479">Metal-binding</keyword>
<dbReference type="InterPro" id="IPR051012">
    <property type="entry name" value="CellSynth/LPSAsmb/PSIAsmb"/>
</dbReference>
<name>A0A9X1YLQ9_9BURK</name>
<dbReference type="PANTHER" id="PTHR45586:SF1">
    <property type="entry name" value="LIPOPOLYSACCHARIDE ASSEMBLY PROTEIN B"/>
    <property type="match status" value="1"/>
</dbReference>
<dbReference type="InterPro" id="IPR041166">
    <property type="entry name" value="Rubredoxin_2"/>
</dbReference>
<dbReference type="PANTHER" id="PTHR45586">
    <property type="entry name" value="TPR REPEAT-CONTAINING PROTEIN PA4667"/>
    <property type="match status" value="1"/>
</dbReference>
<proteinExistence type="inferred from homology"/>
<feature type="binding site" evidence="4">
    <location>
        <position position="373"/>
    </location>
    <ligand>
        <name>Fe cation</name>
        <dbReference type="ChEBI" id="CHEBI:24875"/>
    </ligand>
</feature>
<sequence length="390" mass="44004">MDFDYQWLLLGLPLFFILGWLGSRFDLRQLKRETRESPKAYYKGLSLLLNEQQDKAIDAFIETVQNDPDTTELHFALGNLFRRRGEFERSVRVHQHLLVRADLSQADRERAQHALAQDFVKAGLFDRAEAAYKVLEGTAYHTEARLALLNLYERSRDWRAAVDTAQQLESAGTGSFARRISHYWCELAQMAEEQHHPDEAERALQQALKADPSSARPWVMQGQRLARAGQPAEAFEAWNELRRRDPASFTLVANDYAAAAIAAGRAADAKTALEKLLADAPRLDFLSAWAKLESDPEVAANRYRDMLHAHPTLSAAREVLQQPAIAASAKAVGPMAEQSLADVRTAVTRAAKPLQRYRCAACGFEAQRHFWQCPGCLSWDSYPALRIEEQ</sequence>
<protein>
    <recommendedName>
        <fullName evidence="4">Lipopolysaccharide assembly protein B</fullName>
    </recommendedName>
</protein>
<feature type="binding site" evidence="4">
    <location>
        <position position="376"/>
    </location>
    <ligand>
        <name>Fe cation</name>
        <dbReference type="ChEBI" id="CHEBI:24875"/>
    </ligand>
</feature>
<feature type="repeat" description="TPR" evidence="5">
    <location>
        <begin position="181"/>
        <end position="214"/>
    </location>
</feature>
<dbReference type="InterPro" id="IPR030865">
    <property type="entry name" value="LapB"/>
</dbReference>
<dbReference type="EMBL" id="JAJLJH010000003">
    <property type="protein sequence ID" value="MCK9687088.1"/>
    <property type="molecule type" value="Genomic_DNA"/>
</dbReference>
<evidence type="ECO:0000256" key="5">
    <source>
        <dbReference type="PROSITE-ProRule" id="PRU00339"/>
    </source>
</evidence>
<dbReference type="InterPro" id="IPR019734">
    <property type="entry name" value="TPR_rpt"/>
</dbReference>
<evidence type="ECO:0000313" key="8">
    <source>
        <dbReference type="EMBL" id="MCK9687088.1"/>
    </source>
</evidence>
<keyword evidence="4 6" id="KW-0472">Membrane</keyword>
<keyword evidence="4 6" id="KW-1133">Transmembrane helix</keyword>
<keyword evidence="4" id="KW-0997">Cell inner membrane</keyword>
<dbReference type="Gene3D" id="1.25.40.10">
    <property type="entry name" value="Tetratricopeptide repeat domain"/>
    <property type="match status" value="1"/>
</dbReference>
<feature type="transmembrane region" description="Helical" evidence="6">
    <location>
        <begin position="6"/>
        <end position="25"/>
    </location>
</feature>
<dbReference type="Pfam" id="PF13432">
    <property type="entry name" value="TPR_16"/>
    <property type="match status" value="1"/>
</dbReference>
<dbReference type="Proteomes" id="UP001139353">
    <property type="component" value="Unassembled WGS sequence"/>
</dbReference>
<dbReference type="SUPFAM" id="SSF48452">
    <property type="entry name" value="TPR-like"/>
    <property type="match status" value="1"/>
</dbReference>
<comment type="similarity">
    <text evidence="4">Belongs to the LapB family.</text>
</comment>
<keyword evidence="2 4" id="KW-0677">Repeat</keyword>
<dbReference type="GO" id="GO:0005506">
    <property type="term" value="F:iron ion binding"/>
    <property type="evidence" value="ECO:0007669"/>
    <property type="project" value="UniProtKB-UniRule"/>
</dbReference>
<feature type="binding site" evidence="4">
    <location>
        <position position="359"/>
    </location>
    <ligand>
        <name>Fe cation</name>
        <dbReference type="ChEBI" id="CHEBI:24875"/>
    </ligand>
</feature>
<dbReference type="AlphaFoldDB" id="A0A9X1YLQ9"/>
<reference evidence="8" key="1">
    <citation type="submission" date="2021-11" db="EMBL/GenBank/DDBJ databases">
        <title>BS-T2-15 a new species belonging to the Comamonadaceae family isolated from the soil of a French oak forest.</title>
        <authorList>
            <person name="Mieszkin S."/>
            <person name="Alain K."/>
        </authorList>
    </citation>
    <scope>NUCLEOTIDE SEQUENCE</scope>
    <source>
        <strain evidence="8">BS-T2-15</strain>
    </source>
</reference>
<evidence type="ECO:0000256" key="1">
    <source>
        <dbReference type="ARBA" id="ARBA00022723"/>
    </source>
</evidence>
<feature type="topological domain" description="Cytoplasmic" evidence="4">
    <location>
        <begin position="24"/>
        <end position="390"/>
    </location>
</feature>
<dbReference type="NCBIfam" id="NF008755">
    <property type="entry name" value="PRK11788.1-3"/>
    <property type="match status" value="1"/>
</dbReference>